<dbReference type="Pfam" id="PF00675">
    <property type="entry name" value="Peptidase_M16"/>
    <property type="match status" value="1"/>
</dbReference>
<feature type="domain" description="Peptidase M16 N-terminal" evidence="1">
    <location>
        <begin position="69"/>
        <end position="166"/>
    </location>
</feature>
<proteinExistence type="predicted"/>
<feature type="domain" description="Peptidase M16 C-terminal" evidence="2">
    <location>
        <begin position="182"/>
        <end position="358"/>
    </location>
</feature>
<dbReference type="InterPro" id="IPR007863">
    <property type="entry name" value="Peptidase_M16_C"/>
</dbReference>
<dbReference type="PANTHER" id="PTHR11851:SF224">
    <property type="entry name" value="PROCESSING PROTEASE"/>
    <property type="match status" value="1"/>
</dbReference>
<dbReference type="EMBL" id="JBHUPA010000002">
    <property type="protein sequence ID" value="MFD2960654.1"/>
    <property type="molecule type" value="Genomic_DNA"/>
</dbReference>
<evidence type="ECO:0000259" key="1">
    <source>
        <dbReference type="Pfam" id="PF00675"/>
    </source>
</evidence>
<dbReference type="InterPro" id="IPR011249">
    <property type="entry name" value="Metalloenz_LuxS/M16"/>
</dbReference>
<dbReference type="Proteomes" id="UP001597560">
    <property type="component" value="Unassembled WGS sequence"/>
</dbReference>
<reference evidence="4" key="1">
    <citation type="journal article" date="2019" name="Int. J. Syst. Evol. Microbiol.">
        <title>The Global Catalogue of Microorganisms (GCM) 10K type strain sequencing project: providing services to taxonomists for standard genome sequencing and annotation.</title>
        <authorList>
            <consortium name="The Broad Institute Genomics Platform"/>
            <consortium name="The Broad Institute Genome Sequencing Center for Infectious Disease"/>
            <person name="Wu L."/>
            <person name="Ma J."/>
        </authorList>
    </citation>
    <scope>NUCLEOTIDE SEQUENCE [LARGE SCALE GENOMIC DNA]</scope>
    <source>
        <strain evidence="4">KCTC 23098</strain>
    </source>
</reference>
<evidence type="ECO:0000313" key="4">
    <source>
        <dbReference type="Proteomes" id="UP001597560"/>
    </source>
</evidence>
<dbReference type="Gene3D" id="3.30.830.10">
    <property type="entry name" value="Metalloenzyme, LuxS/M16 peptidase-like"/>
    <property type="match status" value="2"/>
</dbReference>
<comment type="caution">
    <text evidence="3">The sequence shown here is derived from an EMBL/GenBank/DDBJ whole genome shotgun (WGS) entry which is preliminary data.</text>
</comment>
<gene>
    <name evidence="3" type="ORF">ACFS6J_02565</name>
</gene>
<dbReference type="InterPro" id="IPR011765">
    <property type="entry name" value="Pept_M16_N"/>
</dbReference>
<accession>A0ABW6AWV3</accession>
<keyword evidence="4" id="KW-1185">Reference proteome</keyword>
<organism evidence="3 4">
    <name type="scientific">Olivibacter jilunii</name>
    <dbReference type="NCBI Taxonomy" id="985016"/>
    <lineage>
        <taxon>Bacteria</taxon>
        <taxon>Pseudomonadati</taxon>
        <taxon>Bacteroidota</taxon>
        <taxon>Sphingobacteriia</taxon>
        <taxon>Sphingobacteriales</taxon>
        <taxon>Sphingobacteriaceae</taxon>
        <taxon>Olivibacter</taxon>
    </lineage>
</organism>
<evidence type="ECO:0000259" key="2">
    <source>
        <dbReference type="Pfam" id="PF05193"/>
    </source>
</evidence>
<dbReference type="Pfam" id="PF05193">
    <property type="entry name" value="Peptidase_M16_C"/>
    <property type="match status" value="1"/>
</dbReference>
<name>A0ABW6AWV3_9SPHI</name>
<dbReference type="SUPFAM" id="SSF63411">
    <property type="entry name" value="LuxS/MPP-like metallohydrolase"/>
    <property type="match status" value="2"/>
</dbReference>
<dbReference type="InterPro" id="IPR050361">
    <property type="entry name" value="MPP/UQCRC_Complex"/>
</dbReference>
<protein>
    <submittedName>
        <fullName evidence="3">M16 family metallopeptidase</fullName>
    </submittedName>
</protein>
<sequence length="429" mass="48978">MIDRTIAPQFNVVEEVRLLQPEHEVLQNGVDLFVFNSGEQDLVKIEWVFQNLNTEDLHLPLLNIALAGMFLEGTKQYASAEIAEKVDFYGAFLQPEYSFDHTSLTLYALNKHVEKLLPIVKSVLTESIFPESELNTYVRNNKQNLSVSLKKNDFVARRVFNKTIFDSNRYAYSPEIEDYDRLERSDILKLYQHQINAGNCTIFISGRVTNQVHQTVRKIFGDQWDARPLDQTQQRMVDKGSQKGNLILIERPDALQSAIRVGYQTINRKHPDFSSLQLLNTILGGYFGSRLMSNIREEKGFTYGIGSGIASLKYGAFFTIATEVGVEVTNATLVEIEKEIDRLRNEPIPIEELNLVKNYVNGAFLGSLENVFSHVDKFKNVHFVGLDLTYYNRHLQIVKSSTPETIMNTANKYLDYNNMIKVVVGKMVG</sequence>
<evidence type="ECO:0000313" key="3">
    <source>
        <dbReference type="EMBL" id="MFD2960654.1"/>
    </source>
</evidence>
<dbReference type="PANTHER" id="PTHR11851">
    <property type="entry name" value="METALLOPROTEASE"/>
    <property type="match status" value="1"/>
</dbReference>
<dbReference type="RefSeq" id="WP_377608926.1">
    <property type="nucleotide sequence ID" value="NZ_JBHUPA010000002.1"/>
</dbReference>